<proteinExistence type="predicted"/>
<reference evidence="1" key="1">
    <citation type="submission" date="2019-08" db="EMBL/GenBank/DDBJ databases">
        <authorList>
            <person name="Kucharzyk K."/>
            <person name="Murdoch R.W."/>
            <person name="Higgins S."/>
            <person name="Loffler F."/>
        </authorList>
    </citation>
    <scope>NUCLEOTIDE SEQUENCE</scope>
</reference>
<dbReference type="AlphaFoldDB" id="A0A645FL51"/>
<protein>
    <submittedName>
        <fullName evidence="1">Uncharacterized protein</fullName>
    </submittedName>
</protein>
<dbReference type="EMBL" id="VSSQ01059361">
    <property type="protein sequence ID" value="MPN12933.1"/>
    <property type="molecule type" value="Genomic_DNA"/>
</dbReference>
<comment type="caution">
    <text evidence="1">The sequence shown here is derived from an EMBL/GenBank/DDBJ whole genome shotgun (WGS) entry which is preliminary data.</text>
</comment>
<organism evidence="1">
    <name type="scientific">bioreactor metagenome</name>
    <dbReference type="NCBI Taxonomy" id="1076179"/>
    <lineage>
        <taxon>unclassified sequences</taxon>
        <taxon>metagenomes</taxon>
        <taxon>ecological metagenomes</taxon>
    </lineage>
</organism>
<sequence>MRIITGSFTVSFCRRTWLTEVFDEVFAFGELLLIQLEHRADTFQRKRQSHCSRPCHGALPRGRVDIFAGGKSNKTRQADPLEVGVEGPFSHRFIHERVYHF</sequence>
<gene>
    <name evidence="1" type="ORF">SDC9_160253</name>
</gene>
<accession>A0A645FL51</accession>
<name>A0A645FL51_9ZZZZ</name>
<evidence type="ECO:0000313" key="1">
    <source>
        <dbReference type="EMBL" id="MPN12933.1"/>
    </source>
</evidence>